<dbReference type="PANTHER" id="PTHR46211">
    <property type="entry name" value="GLYCEROPHOSPHORYL DIESTER PHOSPHODIESTERASE"/>
    <property type="match status" value="1"/>
</dbReference>
<dbReference type="GO" id="GO:0008889">
    <property type="term" value="F:glycerophosphodiester phosphodiesterase activity"/>
    <property type="evidence" value="ECO:0007669"/>
    <property type="project" value="UniProtKB-EC"/>
</dbReference>
<dbReference type="InterPro" id="IPR030395">
    <property type="entry name" value="GP_PDE_dom"/>
</dbReference>
<dbReference type="InterPro" id="IPR017946">
    <property type="entry name" value="PLC-like_Pdiesterase_TIM-brl"/>
</dbReference>
<evidence type="ECO:0000259" key="1">
    <source>
        <dbReference type="PROSITE" id="PS51704"/>
    </source>
</evidence>
<dbReference type="PROSITE" id="PS51704">
    <property type="entry name" value="GP_PDE"/>
    <property type="match status" value="1"/>
</dbReference>
<dbReference type="Pfam" id="PF03009">
    <property type="entry name" value="GDPD"/>
    <property type="match status" value="1"/>
</dbReference>
<name>A0ABM9CUC3_9BACL</name>
<dbReference type="EMBL" id="CAKMMF010000039">
    <property type="protein sequence ID" value="CAH1222603.1"/>
    <property type="molecule type" value="Genomic_DNA"/>
</dbReference>
<comment type="caution">
    <text evidence="2">The sequence shown here is derived from an EMBL/GenBank/DDBJ whole genome shotgun (WGS) entry which is preliminary data.</text>
</comment>
<organism evidence="2 3">
    <name type="scientific">Paenibacillus plantiphilus</name>
    <dbReference type="NCBI Taxonomy" id="2905650"/>
    <lineage>
        <taxon>Bacteria</taxon>
        <taxon>Bacillati</taxon>
        <taxon>Bacillota</taxon>
        <taxon>Bacilli</taxon>
        <taxon>Bacillales</taxon>
        <taxon>Paenibacillaceae</taxon>
        <taxon>Paenibacillus</taxon>
    </lineage>
</organism>
<accession>A0ABM9CUC3</accession>
<dbReference type="Gene3D" id="3.20.20.190">
    <property type="entry name" value="Phosphatidylinositol (PI) phosphodiesterase"/>
    <property type="match status" value="1"/>
</dbReference>
<gene>
    <name evidence="2" type="primary">glpQ</name>
    <name evidence="2" type="ORF">PAECIP111893_04872</name>
</gene>
<proteinExistence type="predicted"/>
<reference evidence="2" key="1">
    <citation type="submission" date="2022-01" db="EMBL/GenBank/DDBJ databases">
        <authorList>
            <person name="Criscuolo A."/>
        </authorList>
    </citation>
    <scope>NUCLEOTIDE SEQUENCE</scope>
    <source>
        <strain evidence="2">CIP111893</strain>
    </source>
</reference>
<dbReference type="PANTHER" id="PTHR46211:SF1">
    <property type="entry name" value="GLYCEROPHOSPHODIESTER PHOSPHODIESTERASE, CYTOPLASMIC"/>
    <property type="match status" value="1"/>
</dbReference>
<feature type="domain" description="GP-PDE" evidence="1">
    <location>
        <begin position="3"/>
        <end position="241"/>
    </location>
</feature>
<keyword evidence="2" id="KW-0378">Hydrolase</keyword>
<dbReference type="Proteomes" id="UP000838686">
    <property type="component" value="Unassembled WGS sequence"/>
</dbReference>
<dbReference type="RefSeq" id="WP_236346410.1">
    <property type="nucleotide sequence ID" value="NZ_CAKMMF010000039.1"/>
</dbReference>
<keyword evidence="3" id="KW-1185">Reference proteome</keyword>
<dbReference type="SUPFAM" id="SSF51695">
    <property type="entry name" value="PLC-like phosphodiesterases"/>
    <property type="match status" value="1"/>
</dbReference>
<dbReference type="EC" id="3.1.4.46" evidence="2"/>
<evidence type="ECO:0000313" key="2">
    <source>
        <dbReference type="EMBL" id="CAH1222603.1"/>
    </source>
</evidence>
<evidence type="ECO:0000313" key="3">
    <source>
        <dbReference type="Proteomes" id="UP000838686"/>
    </source>
</evidence>
<sequence length="245" mass="27202">MNNPCAAHRGASGLAPENTLAAVREALAFPFVQWIELDVQLSSDGIPVVIHDDRVNRTTNAAGRVVDYTAAQMYAFDAGSWFDKQFAGEGVPTLEQVIEAAKGRCRLNIELKTYSGLYPMLEQRVVELVYEHGLQHDAVITSFDTGALRRVRQLSEEIETGLIVDKMSPHKALDELRQLEAGFLSLGYRSVSSKLMELMREAGITVMAWTVDDIADMQRLAAIDPTIVICTNYPDRYGQLLAKQQ</sequence>
<protein>
    <submittedName>
        <fullName evidence="2">Glycerophosphodiester phosphodiesterase</fullName>
        <ecNumber evidence="2">3.1.4.46</ecNumber>
    </submittedName>
</protein>